<dbReference type="OrthoDB" id="9796486at2"/>
<dbReference type="Gene3D" id="3.40.50.80">
    <property type="entry name" value="Nucleotide-binding domain of ferredoxin-NADP reductase (FNR) module"/>
    <property type="match status" value="1"/>
</dbReference>
<dbReference type="SUPFAM" id="SSF54292">
    <property type="entry name" value="2Fe-2S ferredoxin-like"/>
    <property type="match status" value="1"/>
</dbReference>
<organism evidence="12 13">
    <name type="scientific">Rheinheimera riviphila</name>
    <dbReference type="NCBI Taxonomy" id="1834037"/>
    <lineage>
        <taxon>Bacteria</taxon>
        <taxon>Pseudomonadati</taxon>
        <taxon>Pseudomonadota</taxon>
        <taxon>Gammaproteobacteria</taxon>
        <taxon>Chromatiales</taxon>
        <taxon>Chromatiaceae</taxon>
        <taxon>Rheinheimera</taxon>
    </lineage>
</organism>
<dbReference type="Pfam" id="PF00111">
    <property type="entry name" value="Fer2"/>
    <property type="match status" value="1"/>
</dbReference>
<proteinExistence type="predicted"/>
<evidence type="ECO:0000256" key="1">
    <source>
        <dbReference type="ARBA" id="ARBA00001974"/>
    </source>
</evidence>
<keyword evidence="5" id="KW-0274">FAD</keyword>
<feature type="transmembrane region" description="Helical" evidence="9">
    <location>
        <begin position="6"/>
        <end position="27"/>
    </location>
</feature>
<evidence type="ECO:0000313" key="13">
    <source>
        <dbReference type="Proteomes" id="UP000283077"/>
    </source>
</evidence>
<dbReference type="InterPro" id="IPR036010">
    <property type="entry name" value="2Fe-2S_ferredoxin-like_sf"/>
</dbReference>
<dbReference type="CDD" id="cd00207">
    <property type="entry name" value="fer2"/>
    <property type="match status" value="1"/>
</dbReference>
<dbReference type="InterPro" id="IPR008333">
    <property type="entry name" value="Cbr1-like_FAD-bd_dom"/>
</dbReference>
<dbReference type="GO" id="GO:0046872">
    <property type="term" value="F:metal ion binding"/>
    <property type="evidence" value="ECO:0007669"/>
    <property type="project" value="UniProtKB-KW"/>
</dbReference>
<dbReference type="InterPro" id="IPR012675">
    <property type="entry name" value="Beta-grasp_dom_sf"/>
</dbReference>
<reference evidence="12 13" key="1">
    <citation type="submission" date="2019-01" db="EMBL/GenBank/DDBJ databases">
        <authorList>
            <person name="Chen W.-M."/>
        </authorList>
    </citation>
    <scope>NUCLEOTIDE SEQUENCE [LARGE SCALE GENOMIC DNA]</scope>
    <source>
        <strain evidence="12 13">KYPC3</strain>
    </source>
</reference>
<feature type="domain" description="2Fe-2S ferredoxin-type" evidence="10">
    <location>
        <begin position="291"/>
        <end position="374"/>
    </location>
</feature>
<evidence type="ECO:0000313" key="12">
    <source>
        <dbReference type="EMBL" id="RVU33093.1"/>
    </source>
</evidence>
<dbReference type="PROSITE" id="PS00197">
    <property type="entry name" value="2FE2S_FER_1"/>
    <property type="match status" value="1"/>
</dbReference>
<dbReference type="InterPro" id="IPR006058">
    <property type="entry name" value="2Fe2S_fd_BS"/>
</dbReference>
<evidence type="ECO:0000256" key="5">
    <source>
        <dbReference type="ARBA" id="ARBA00022827"/>
    </source>
</evidence>
<dbReference type="Pfam" id="PF00175">
    <property type="entry name" value="NAD_binding_1"/>
    <property type="match status" value="1"/>
</dbReference>
<dbReference type="PANTHER" id="PTHR47354">
    <property type="entry name" value="NADH OXIDOREDUCTASE HCR"/>
    <property type="match status" value="1"/>
</dbReference>
<dbReference type="GO" id="GO:0050660">
    <property type="term" value="F:flavin adenine dinucleotide binding"/>
    <property type="evidence" value="ECO:0007669"/>
    <property type="project" value="TreeGrafter"/>
</dbReference>
<feature type="transmembrane region" description="Helical" evidence="9">
    <location>
        <begin position="162"/>
        <end position="181"/>
    </location>
</feature>
<evidence type="ECO:0000256" key="7">
    <source>
        <dbReference type="ARBA" id="ARBA00023004"/>
    </source>
</evidence>
<dbReference type="Proteomes" id="UP000283077">
    <property type="component" value="Unassembled WGS sequence"/>
</dbReference>
<keyword evidence="9" id="KW-0812">Transmembrane</keyword>
<dbReference type="PROSITE" id="PS51384">
    <property type="entry name" value="FAD_FR"/>
    <property type="match status" value="1"/>
</dbReference>
<dbReference type="Gene3D" id="2.40.30.10">
    <property type="entry name" value="Translation factors"/>
    <property type="match status" value="1"/>
</dbReference>
<keyword evidence="7" id="KW-0408">Iron</keyword>
<keyword evidence="3" id="KW-0001">2Fe-2S</keyword>
<evidence type="ECO:0000259" key="10">
    <source>
        <dbReference type="PROSITE" id="PS51085"/>
    </source>
</evidence>
<feature type="domain" description="FAD-binding FR-type" evidence="11">
    <location>
        <begin position="38"/>
        <end position="145"/>
    </location>
</feature>
<dbReference type="InterPro" id="IPR050415">
    <property type="entry name" value="MRET"/>
</dbReference>
<dbReference type="InterPro" id="IPR017938">
    <property type="entry name" value="Riboflavin_synthase-like_b-brl"/>
</dbReference>
<protein>
    <submittedName>
        <fullName evidence="12">Iron-sulfur cluster-binding domain-containing protein</fullName>
    </submittedName>
</protein>
<dbReference type="RefSeq" id="WP_127700761.1">
    <property type="nucleotide sequence ID" value="NZ_SACS01000027.1"/>
</dbReference>
<gene>
    <name evidence="12" type="ORF">EOE67_18225</name>
</gene>
<dbReference type="InterPro" id="IPR017927">
    <property type="entry name" value="FAD-bd_FR_type"/>
</dbReference>
<evidence type="ECO:0000256" key="2">
    <source>
        <dbReference type="ARBA" id="ARBA00022630"/>
    </source>
</evidence>
<name>A0A437QF96_9GAMM</name>
<dbReference type="InterPro" id="IPR001433">
    <property type="entry name" value="OxRdtase_FAD/NAD-bd"/>
</dbReference>
<evidence type="ECO:0000256" key="9">
    <source>
        <dbReference type="SAM" id="Phobius"/>
    </source>
</evidence>
<keyword evidence="8" id="KW-0411">Iron-sulfur</keyword>
<evidence type="ECO:0000256" key="3">
    <source>
        <dbReference type="ARBA" id="ARBA00022714"/>
    </source>
</evidence>
<dbReference type="SUPFAM" id="SSF63380">
    <property type="entry name" value="Riboflavin synthase domain-like"/>
    <property type="match status" value="1"/>
</dbReference>
<keyword evidence="6" id="KW-0560">Oxidoreductase</keyword>
<dbReference type="PROSITE" id="PS51085">
    <property type="entry name" value="2FE2S_FER_2"/>
    <property type="match status" value="1"/>
</dbReference>
<keyword evidence="9" id="KW-0472">Membrane</keyword>
<comment type="caution">
    <text evidence="12">The sequence shown here is derived from an EMBL/GenBank/DDBJ whole genome shotgun (WGS) entry which is preliminary data.</text>
</comment>
<sequence>MSFTAMSSTAMILLIIVGLSLYLAYGIQDGWRRRYRQRRQKQQQQLELYRLRRQGNVLKLWLRHPSGQLLPKAKAGQHLQLFSQDQQGQPLSRAYSLVSDCQQRHYYMLAIKIEAGGKLTPLLAQNLSQGQLLSCSYPKGHFGPAVSLRNLLARLSRQPFKATPLVLVAGGIGITPLLPMINSALRQQRPVTLVYQARQRHDLLQHRKLRRFAAQTQLQYLPVLSQPDGNWPGRHGRITAAELAQLGGKQAEYLICASAEMVLTLEQGLADIGCRKVRHELFSAAHSTQSFAITLGSAQANSLGHSSVLDALLASGVKVPYDCRGGSCGACALRVIEGSCSNVLHSEFSVGADEVLSCCVQATSALQLAFPGEAAEAAADEDNLSPSPSAAMSVIDYRQA</sequence>
<dbReference type="Pfam" id="PF00970">
    <property type="entry name" value="FAD_binding_6"/>
    <property type="match status" value="1"/>
</dbReference>
<dbReference type="InterPro" id="IPR039261">
    <property type="entry name" value="FNR_nucleotide-bd"/>
</dbReference>
<keyword evidence="2" id="KW-0285">Flavoprotein</keyword>
<dbReference type="InterPro" id="IPR001041">
    <property type="entry name" value="2Fe-2S_ferredoxin-type"/>
</dbReference>
<keyword evidence="4" id="KW-0479">Metal-binding</keyword>
<evidence type="ECO:0000256" key="8">
    <source>
        <dbReference type="ARBA" id="ARBA00023014"/>
    </source>
</evidence>
<evidence type="ECO:0000256" key="6">
    <source>
        <dbReference type="ARBA" id="ARBA00023002"/>
    </source>
</evidence>
<dbReference type="EMBL" id="SACS01000027">
    <property type="protein sequence ID" value="RVU33093.1"/>
    <property type="molecule type" value="Genomic_DNA"/>
</dbReference>
<dbReference type="GO" id="GO:0051537">
    <property type="term" value="F:2 iron, 2 sulfur cluster binding"/>
    <property type="evidence" value="ECO:0007669"/>
    <property type="project" value="UniProtKB-KW"/>
</dbReference>
<keyword evidence="9" id="KW-1133">Transmembrane helix</keyword>
<accession>A0A437QF96</accession>
<comment type="cofactor">
    <cofactor evidence="1">
        <name>FAD</name>
        <dbReference type="ChEBI" id="CHEBI:57692"/>
    </cofactor>
</comment>
<evidence type="ECO:0000259" key="11">
    <source>
        <dbReference type="PROSITE" id="PS51384"/>
    </source>
</evidence>
<dbReference type="PRINTS" id="PR00406">
    <property type="entry name" value="CYTB5RDTASE"/>
</dbReference>
<keyword evidence="13" id="KW-1185">Reference proteome</keyword>
<dbReference type="SUPFAM" id="SSF52343">
    <property type="entry name" value="Ferredoxin reductase-like, C-terminal NADP-linked domain"/>
    <property type="match status" value="1"/>
</dbReference>
<dbReference type="PANTHER" id="PTHR47354:SF8">
    <property type="entry name" value="1,2-PHENYLACETYL-COA EPOXIDASE, SUBUNIT E"/>
    <property type="match status" value="1"/>
</dbReference>
<dbReference type="AlphaFoldDB" id="A0A437QF96"/>
<dbReference type="GO" id="GO:0016491">
    <property type="term" value="F:oxidoreductase activity"/>
    <property type="evidence" value="ECO:0007669"/>
    <property type="project" value="UniProtKB-KW"/>
</dbReference>
<evidence type="ECO:0000256" key="4">
    <source>
        <dbReference type="ARBA" id="ARBA00022723"/>
    </source>
</evidence>
<dbReference type="Gene3D" id="3.10.20.30">
    <property type="match status" value="1"/>
</dbReference>